<organism evidence="2 3">
    <name type="scientific">Caerostris extrusa</name>
    <name type="common">Bark spider</name>
    <name type="synonym">Caerostris bankana</name>
    <dbReference type="NCBI Taxonomy" id="172846"/>
    <lineage>
        <taxon>Eukaryota</taxon>
        <taxon>Metazoa</taxon>
        <taxon>Ecdysozoa</taxon>
        <taxon>Arthropoda</taxon>
        <taxon>Chelicerata</taxon>
        <taxon>Arachnida</taxon>
        <taxon>Araneae</taxon>
        <taxon>Araneomorphae</taxon>
        <taxon>Entelegynae</taxon>
        <taxon>Araneoidea</taxon>
        <taxon>Araneidae</taxon>
        <taxon>Caerostris</taxon>
    </lineage>
</organism>
<proteinExistence type="predicted"/>
<dbReference type="AlphaFoldDB" id="A0AAV4UCD3"/>
<comment type="caution">
    <text evidence="2">The sequence shown here is derived from an EMBL/GenBank/DDBJ whole genome shotgun (WGS) entry which is preliminary data.</text>
</comment>
<keyword evidence="3" id="KW-1185">Reference proteome</keyword>
<evidence type="ECO:0000256" key="1">
    <source>
        <dbReference type="SAM" id="SignalP"/>
    </source>
</evidence>
<dbReference type="Proteomes" id="UP001054945">
    <property type="component" value="Unassembled WGS sequence"/>
</dbReference>
<evidence type="ECO:0000313" key="2">
    <source>
        <dbReference type="EMBL" id="GIY55439.1"/>
    </source>
</evidence>
<gene>
    <name evidence="2" type="ORF">CEXT_806401</name>
</gene>
<feature type="chain" id="PRO_5043427909" evidence="1">
    <location>
        <begin position="21"/>
        <end position="129"/>
    </location>
</feature>
<dbReference type="EMBL" id="BPLR01012642">
    <property type="protein sequence ID" value="GIY55439.1"/>
    <property type="molecule type" value="Genomic_DNA"/>
</dbReference>
<evidence type="ECO:0000313" key="3">
    <source>
        <dbReference type="Proteomes" id="UP001054945"/>
    </source>
</evidence>
<protein>
    <submittedName>
        <fullName evidence="2">Uncharacterized protein</fullName>
    </submittedName>
</protein>
<sequence>MINIWFLSCSFVTLLTRVPQQQWSDPSHLSKALVKLAFDVGPRHTGFYQRVIRAFSTAFTYSKQFPLIRRDPPPHNRPPVILMMPTHSLIWGEAAMFILNSAIGFNNLLSRRIQTNTPAAHSDLGENQS</sequence>
<keyword evidence="1" id="KW-0732">Signal</keyword>
<reference evidence="2 3" key="1">
    <citation type="submission" date="2021-06" db="EMBL/GenBank/DDBJ databases">
        <title>Caerostris extrusa draft genome.</title>
        <authorList>
            <person name="Kono N."/>
            <person name="Arakawa K."/>
        </authorList>
    </citation>
    <scope>NUCLEOTIDE SEQUENCE [LARGE SCALE GENOMIC DNA]</scope>
</reference>
<feature type="signal peptide" evidence="1">
    <location>
        <begin position="1"/>
        <end position="20"/>
    </location>
</feature>
<name>A0AAV4UCD3_CAEEX</name>
<accession>A0AAV4UCD3</accession>